<reference evidence="3" key="1">
    <citation type="submission" date="2022-11" db="UniProtKB">
        <authorList>
            <consortium name="WormBaseParasite"/>
        </authorList>
    </citation>
    <scope>IDENTIFICATION</scope>
</reference>
<dbReference type="WBParaSite" id="nRc.2.0.1.t14757-RA">
    <property type="protein sequence ID" value="nRc.2.0.1.t14757-RA"/>
    <property type="gene ID" value="nRc.2.0.1.g14757"/>
</dbReference>
<keyword evidence="1" id="KW-0812">Transmembrane</keyword>
<sequence length="102" mass="11765">MLIDLEAENMRQRFRKFLEKEESTDTRNNNTFGALLMGIAYSIAYCLIFTSTRKITPKAPKPAAAALYTCLEILRLRKDSLYVPRNIAAQKRREPLAKCSYM</sequence>
<organism evidence="2 3">
    <name type="scientific">Romanomermis culicivorax</name>
    <name type="common">Nematode worm</name>
    <dbReference type="NCBI Taxonomy" id="13658"/>
    <lineage>
        <taxon>Eukaryota</taxon>
        <taxon>Metazoa</taxon>
        <taxon>Ecdysozoa</taxon>
        <taxon>Nematoda</taxon>
        <taxon>Enoplea</taxon>
        <taxon>Dorylaimia</taxon>
        <taxon>Mermithida</taxon>
        <taxon>Mermithoidea</taxon>
        <taxon>Mermithidae</taxon>
        <taxon>Romanomermis</taxon>
    </lineage>
</organism>
<evidence type="ECO:0000256" key="1">
    <source>
        <dbReference type="SAM" id="Phobius"/>
    </source>
</evidence>
<keyword evidence="1" id="KW-1133">Transmembrane helix</keyword>
<keyword evidence="2" id="KW-1185">Reference proteome</keyword>
<dbReference type="AlphaFoldDB" id="A0A915IKQ0"/>
<evidence type="ECO:0000313" key="3">
    <source>
        <dbReference type="WBParaSite" id="nRc.2.0.1.t14757-RA"/>
    </source>
</evidence>
<proteinExistence type="predicted"/>
<keyword evidence="1" id="KW-0472">Membrane</keyword>
<evidence type="ECO:0000313" key="2">
    <source>
        <dbReference type="Proteomes" id="UP000887565"/>
    </source>
</evidence>
<name>A0A915IKQ0_ROMCU</name>
<feature type="transmembrane region" description="Helical" evidence="1">
    <location>
        <begin position="32"/>
        <end position="51"/>
    </location>
</feature>
<protein>
    <submittedName>
        <fullName evidence="3">Uncharacterized protein</fullName>
    </submittedName>
</protein>
<accession>A0A915IKQ0</accession>
<dbReference type="Proteomes" id="UP000887565">
    <property type="component" value="Unplaced"/>
</dbReference>